<dbReference type="InterPro" id="IPR017850">
    <property type="entry name" value="Alkaline_phosphatase_core_sf"/>
</dbReference>
<dbReference type="GO" id="GO:0005789">
    <property type="term" value="C:endoplasmic reticulum membrane"/>
    <property type="evidence" value="ECO:0007669"/>
    <property type="project" value="TreeGrafter"/>
</dbReference>
<dbReference type="InterPro" id="IPR045687">
    <property type="entry name" value="PIGG/GPI7_C"/>
</dbReference>
<dbReference type="SUPFAM" id="SSF53649">
    <property type="entry name" value="Alkaline phosphatase-like"/>
    <property type="match status" value="1"/>
</dbReference>
<keyword evidence="2" id="KW-1133">Transmembrane helix</keyword>
<dbReference type="EMBL" id="JACGWM010000001">
    <property type="protein sequence ID" value="KAL0396500.1"/>
    <property type="molecule type" value="Genomic_DNA"/>
</dbReference>
<feature type="transmembrane region" description="Helical" evidence="2">
    <location>
        <begin position="473"/>
        <end position="491"/>
    </location>
</feature>
<evidence type="ECO:0000313" key="5">
    <source>
        <dbReference type="EMBL" id="KAL0396500.1"/>
    </source>
</evidence>
<protein>
    <submittedName>
        <fullName evidence="5">GPI ethanolamine phosphate transferase 2</fullName>
    </submittedName>
</protein>
<keyword evidence="5" id="KW-0808">Transferase</keyword>
<dbReference type="CDD" id="cd16024">
    <property type="entry name" value="GPI_EPT_2"/>
    <property type="match status" value="1"/>
</dbReference>
<feature type="domain" description="GPI ethanolamine phosphate transferase 2 C-terminal" evidence="4">
    <location>
        <begin position="473"/>
        <end position="897"/>
    </location>
</feature>
<feature type="signal peptide" evidence="3">
    <location>
        <begin position="1"/>
        <end position="31"/>
    </location>
</feature>
<gene>
    <name evidence="5" type="ORF">Scaly_0098400</name>
</gene>
<feature type="transmembrane region" description="Helical" evidence="2">
    <location>
        <begin position="535"/>
        <end position="554"/>
    </location>
</feature>
<feature type="transmembrane region" description="Helical" evidence="2">
    <location>
        <begin position="421"/>
        <end position="445"/>
    </location>
</feature>
<dbReference type="GO" id="GO:0051267">
    <property type="term" value="F:CP2 mannose-ethanolamine phosphotransferase activity"/>
    <property type="evidence" value="ECO:0007669"/>
    <property type="project" value="TreeGrafter"/>
</dbReference>
<dbReference type="Gene3D" id="3.40.720.10">
    <property type="entry name" value="Alkaline Phosphatase, subunit A"/>
    <property type="match status" value="2"/>
</dbReference>
<dbReference type="Pfam" id="PF19316">
    <property type="entry name" value="PIGO_PIGG"/>
    <property type="match status" value="1"/>
</dbReference>
<feature type="transmembrane region" description="Helical" evidence="2">
    <location>
        <begin position="791"/>
        <end position="812"/>
    </location>
</feature>
<evidence type="ECO:0000256" key="2">
    <source>
        <dbReference type="SAM" id="Phobius"/>
    </source>
</evidence>
<keyword evidence="2" id="KW-0472">Membrane</keyword>
<evidence type="ECO:0000256" key="1">
    <source>
        <dbReference type="ARBA" id="ARBA00023180"/>
    </source>
</evidence>
<dbReference type="PANTHER" id="PTHR23072">
    <property type="entry name" value="PHOSPHATIDYLINOSITOL GLYCAN-RELATED"/>
    <property type="match status" value="1"/>
</dbReference>
<dbReference type="PANTHER" id="PTHR23072:SF0">
    <property type="entry name" value="GPI ETHANOLAMINE PHOSPHATE TRANSFERASE 2"/>
    <property type="match status" value="1"/>
</dbReference>
<evidence type="ECO:0000259" key="4">
    <source>
        <dbReference type="Pfam" id="PF19316"/>
    </source>
</evidence>
<keyword evidence="1" id="KW-0325">Glycoprotein</keyword>
<feature type="transmembrane region" description="Helical" evidence="2">
    <location>
        <begin position="646"/>
        <end position="666"/>
    </location>
</feature>
<feature type="transmembrane region" description="Helical" evidence="2">
    <location>
        <begin position="609"/>
        <end position="626"/>
    </location>
</feature>
<evidence type="ECO:0000256" key="3">
    <source>
        <dbReference type="SAM" id="SignalP"/>
    </source>
</evidence>
<keyword evidence="3" id="KW-0732">Signal</keyword>
<feature type="chain" id="PRO_5043665911" evidence="3">
    <location>
        <begin position="32"/>
        <end position="920"/>
    </location>
</feature>
<dbReference type="AlphaFoldDB" id="A0AAW2SV63"/>
<feature type="transmembrane region" description="Helical" evidence="2">
    <location>
        <begin position="583"/>
        <end position="602"/>
    </location>
</feature>
<comment type="caution">
    <text evidence="5">The sequence shown here is derived from an EMBL/GenBank/DDBJ whole genome shotgun (WGS) entry which is preliminary data.</text>
</comment>
<accession>A0AAW2SV63</accession>
<reference evidence="5" key="2">
    <citation type="journal article" date="2024" name="Plant">
        <title>Genomic evolution and insights into agronomic trait innovations of Sesamum species.</title>
        <authorList>
            <person name="Miao H."/>
            <person name="Wang L."/>
            <person name="Qu L."/>
            <person name="Liu H."/>
            <person name="Sun Y."/>
            <person name="Le M."/>
            <person name="Wang Q."/>
            <person name="Wei S."/>
            <person name="Zheng Y."/>
            <person name="Lin W."/>
            <person name="Duan Y."/>
            <person name="Cao H."/>
            <person name="Xiong S."/>
            <person name="Wang X."/>
            <person name="Wei L."/>
            <person name="Li C."/>
            <person name="Ma Q."/>
            <person name="Ju M."/>
            <person name="Zhao R."/>
            <person name="Li G."/>
            <person name="Mu C."/>
            <person name="Tian Q."/>
            <person name="Mei H."/>
            <person name="Zhang T."/>
            <person name="Gao T."/>
            <person name="Zhang H."/>
        </authorList>
    </citation>
    <scope>NUCLEOTIDE SEQUENCE</scope>
    <source>
        <strain evidence="5">KEN8</strain>
    </source>
</reference>
<dbReference type="InterPro" id="IPR037674">
    <property type="entry name" value="PIG-G_N"/>
</dbReference>
<sequence>MRKRTNTHGRKLALFTVLAVWLESFYPGFDSTDLAPNASVLPPEKLKSLYQELSGVRPLFDRLILMVIDGLPAEFVIGKDGKPPTEILKKAMPYTQSLLAKGLAIGYHAKAAPPTVTMPRLKAMVSGAVGGFLDVATNFNTQAFLDDNLIAQFLRIGWKMVMLGDETWLKLFPGMFARHDGVSSFFILHYLGLDHVGHIGGRNSNLMGPKLMEMDEVIKRIHSSIMQTQETKQRGTLLVRAALFSSSGFWRRSDISMNAPFFCFDMVVSDHGMTEGGNHGGSSYEETDSLALFVSAQRFSDSESRKEAYQVDVASTLALLFGVPIPKNNIGTVMVDVFTSLEDEQQLRILELNSWQLLRLLQTHLNELGCGRFSCKSGRGQNDGPERSVYGDDYRSAVLAYLEFLGTTSKWLASRSTDKPIGLLVSGIAAMLLSCLGLMSLTFLFTREVNFKGSRDISHTDNNIWKWHLEENFVLAVIFILILSMGSSSMIEEEQYIWHYMTSSLYLILLRKTIQSMKNGSTLTLAAEQRKIRSHHIYYIVAVLISGRILRGWHQGGVNWSYLPDIAKLLEQAGTAHIKSLQLLSLVLVITICLAVLLPLGLRRRVSMLLVLVYLFPVLLILKQILRLQDSTFGSSSIGSTTMIQIIYAFLGTSSVGILLGTPWLIPLQNSKTLSSEVSHESPSKLPFDGFKDSLCVIGWGYMFSWCLLQMLLQQPINSVPVSLLLLQVVATIRYFSGGNLHHKQLVEVAALYYVGMTGHFGLGNTNTLATVDVAGAFIGISSHSTIISGILMFIITYASPMLALLSMLMGVSANDVRTVSNSQDVDFGHLLKTTLGYPCLVPLGLNSILLLAYTIVLLGMRNHLFIWSVFSPKFLYVCATTVCVYVGVSIVALTATYTCIVFATRSTLKGSSRDRSTER</sequence>
<proteinExistence type="predicted"/>
<dbReference type="InterPro" id="IPR039527">
    <property type="entry name" value="PIGG/GPI7"/>
</dbReference>
<feature type="transmembrane region" description="Helical" evidence="2">
    <location>
        <begin position="836"/>
        <end position="859"/>
    </location>
</feature>
<organism evidence="5">
    <name type="scientific">Sesamum calycinum</name>
    <dbReference type="NCBI Taxonomy" id="2727403"/>
    <lineage>
        <taxon>Eukaryota</taxon>
        <taxon>Viridiplantae</taxon>
        <taxon>Streptophyta</taxon>
        <taxon>Embryophyta</taxon>
        <taxon>Tracheophyta</taxon>
        <taxon>Spermatophyta</taxon>
        <taxon>Magnoliopsida</taxon>
        <taxon>eudicotyledons</taxon>
        <taxon>Gunneridae</taxon>
        <taxon>Pentapetalae</taxon>
        <taxon>asterids</taxon>
        <taxon>lamiids</taxon>
        <taxon>Lamiales</taxon>
        <taxon>Pedaliaceae</taxon>
        <taxon>Sesamum</taxon>
    </lineage>
</organism>
<reference evidence="5" key="1">
    <citation type="submission" date="2020-06" db="EMBL/GenBank/DDBJ databases">
        <authorList>
            <person name="Li T."/>
            <person name="Hu X."/>
            <person name="Zhang T."/>
            <person name="Song X."/>
            <person name="Zhang H."/>
            <person name="Dai N."/>
            <person name="Sheng W."/>
            <person name="Hou X."/>
            <person name="Wei L."/>
        </authorList>
    </citation>
    <scope>NUCLEOTIDE SEQUENCE</scope>
    <source>
        <strain evidence="5">KEN8</strain>
        <tissue evidence="5">Leaf</tissue>
    </source>
</reference>
<feature type="transmembrane region" description="Helical" evidence="2">
    <location>
        <begin position="875"/>
        <end position="904"/>
    </location>
</feature>
<keyword evidence="2" id="KW-0812">Transmembrane</keyword>
<feature type="transmembrane region" description="Helical" evidence="2">
    <location>
        <begin position="497"/>
        <end position="514"/>
    </location>
</feature>
<dbReference type="GO" id="GO:0006506">
    <property type="term" value="P:GPI anchor biosynthetic process"/>
    <property type="evidence" value="ECO:0007669"/>
    <property type="project" value="InterPro"/>
</dbReference>
<name>A0AAW2SV63_9LAMI</name>